<dbReference type="AlphaFoldDB" id="A0A8R1IU24"/>
<evidence type="ECO:0000313" key="1">
    <source>
        <dbReference type="EnsemblMetazoa" id="CJA41699.1"/>
    </source>
</evidence>
<reference evidence="1" key="2">
    <citation type="submission" date="2022-06" db="UniProtKB">
        <authorList>
            <consortium name="EnsemblMetazoa"/>
        </authorList>
    </citation>
    <scope>IDENTIFICATION</scope>
    <source>
        <strain evidence="1">DF5081</strain>
    </source>
</reference>
<proteinExistence type="predicted"/>
<name>A0A8R1IU24_CAEJA</name>
<organism evidence="1 2">
    <name type="scientific">Caenorhabditis japonica</name>
    <dbReference type="NCBI Taxonomy" id="281687"/>
    <lineage>
        <taxon>Eukaryota</taxon>
        <taxon>Metazoa</taxon>
        <taxon>Ecdysozoa</taxon>
        <taxon>Nematoda</taxon>
        <taxon>Chromadorea</taxon>
        <taxon>Rhabditida</taxon>
        <taxon>Rhabditina</taxon>
        <taxon>Rhabditomorpha</taxon>
        <taxon>Rhabditoidea</taxon>
        <taxon>Rhabditidae</taxon>
        <taxon>Peloderinae</taxon>
        <taxon>Caenorhabditis</taxon>
    </lineage>
</organism>
<evidence type="ECO:0000313" key="2">
    <source>
        <dbReference type="Proteomes" id="UP000005237"/>
    </source>
</evidence>
<keyword evidence="2" id="KW-1185">Reference proteome</keyword>
<dbReference type="Proteomes" id="UP000005237">
    <property type="component" value="Unassembled WGS sequence"/>
</dbReference>
<reference evidence="2" key="1">
    <citation type="submission" date="2010-08" db="EMBL/GenBank/DDBJ databases">
        <authorList>
            <consortium name="Caenorhabditis japonica Sequencing Consortium"/>
            <person name="Wilson R.K."/>
        </authorList>
    </citation>
    <scope>NUCLEOTIDE SEQUENCE [LARGE SCALE GENOMIC DNA]</scope>
    <source>
        <strain evidence="2">DF5081</strain>
    </source>
</reference>
<dbReference type="EnsemblMetazoa" id="CJA41699.1">
    <property type="protein sequence ID" value="CJA41699.1"/>
    <property type="gene ID" value="WBGene00217547"/>
</dbReference>
<accession>A0A8R1IU24</accession>
<sequence length="90" mass="9793">MDKRFISEDQGRSSPKGQETISLRLATITHYLSGGHGQGAMINALIVALTIVIRLPLSNSPTHSPLPRPFDCGLLIPHYGASRLPILTNY</sequence>
<protein>
    <submittedName>
        <fullName evidence="1">Uncharacterized protein</fullName>
    </submittedName>
</protein>